<feature type="region of interest" description="Disordered" evidence="1">
    <location>
        <begin position="65"/>
        <end position="118"/>
    </location>
</feature>
<dbReference type="EMBL" id="JAFIRN010000003">
    <property type="protein sequence ID" value="KAG5852722.1"/>
    <property type="molecule type" value="Genomic_DNA"/>
</dbReference>
<reference evidence="2" key="1">
    <citation type="submission" date="2021-01" db="EMBL/GenBank/DDBJ databases">
        <title>A chromosome-scale assembly of European eel, Anguilla anguilla.</title>
        <authorList>
            <person name="Henkel C."/>
            <person name="Jong-Raadsen S.A."/>
            <person name="Dufour S."/>
            <person name="Weltzien F.-A."/>
            <person name="Palstra A.P."/>
            <person name="Pelster B."/>
            <person name="Spaink H.P."/>
            <person name="Van Den Thillart G.E."/>
            <person name="Jansen H."/>
            <person name="Zahm M."/>
            <person name="Klopp C."/>
            <person name="Cedric C."/>
            <person name="Louis A."/>
            <person name="Berthelot C."/>
            <person name="Parey E."/>
            <person name="Roest Crollius H."/>
            <person name="Montfort J."/>
            <person name="Robinson-Rechavi M."/>
            <person name="Bucao C."/>
            <person name="Bouchez O."/>
            <person name="Gislard M."/>
            <person name="Lluch J."/>
            <person name="Milhes M."/>
            <person name="Lampietro C."/>
            <person name="Lopez Roques C."/>
            <person name="Donnadieu C."/>
            <person name="Braasch I."/>
            <person name="Desvignes T."/>
            <person name="Postlethwait J."/>
            <person name="Bobe J."/>
            <person name="Guiguen Y."/>
            <person name="Dirks R."/>
        </authorList>
    </citation>
    <scope>NUCLEOTIDE SEQUENCE</scope>
    <source>
        <strain evidence="2">Tag_6206</strain>
        <tissue evidence="2">Liver</tissue>
    </source>
</reference>
<proteinExistence type="predicted"/>
<dbReference type="AlphaFoldDB" id="A0A9D3MPP5"/>
<feature type="compositionally biased region" description="Basic and acidic residues" evidence="1">
    <location>
        <begin position="73"/>
        <end position="97"/>
    </location>
</feature>
<evidence type="ECO:0000313" key="2">
    <source>
        <dbReference type="EMBL" id="KAG5852722.1"/>
    </source>
</evidence>
<keyword evidence="3" id="KW-1185">Reference proteome</keyword>
<gene>
    <name evidence="2" type="ORF">ANANG_G00065600</name>
</gene>
<evidence type="ECO:0000256" key="1">
    <source>
        <dbReference type="SAM" id="MobiDB-lite"/>
    </source>
</evidence>
<organism evidence="2 3">
    <name type="scientific">Anguilla anguilla</name>
    <name type="common">European freshwater eel</name>
    <name type="synonym">Muraena anguilla</name>
    <dbReference type="NCBI Taxonomy" id="7936"/>
    <lineage>
        <taxon>Eukaryota</taxon>
        <taxon>Metazoa</taxon>
        <taxon>Chordata</taxon>
        <taxon>Craniata</taxon>
        <taxon>Vertebrata</taxon>
        <taxon>Euteleostomi</taxon>
        <taxon>Actinopterygii</taxon>
        <taxon>Neopterygii</taxon>
        <taxon>Teleostei</taxon>
        <taxon>Anguilliformes</taxon>
        <taxon>Anguillidae</taxon>
        <taxon>Anguilla</taxon>
    </lineage>
</organism>
<name>A0A9D3MPP5_ANGAN</name>
<comment type="caution">
    <text evidence="2">The sequence shown here is derived from an EMBL/GenBank/DDBJ whole genome shotgun (WGS) entry which is preliminary data.</text>
</comment>
<accession>A0A9D3MPP5</accession>
<sequence>MRGSGGVSGAVAPSWQSLVCVTWPERRGFSRDRAGCQAGASRYGTDHRSLCAALRSSVAFPNGVLPCTEEPDEQKMRGEVDMEEKESHHHWWTERMRKQGSRQPSWPPGVAAPANPFV</sequence>
<evidence type="ECO:0000313" key="3">
    <source>
        <dbReference type="Proteomes" id="UP001044222"/>
    </source>
</evidence>
<dbReference type="Proteomes" id="UP001044222">
    <property type="component" value="Unassembled WGS sequence"/>
</dbReference>
<protein>
    <submittedName>
        <fullName evidence="2">Uncharacterized protein</fullName>
    </submittedName>
</protein>